<keyword evidence="3" id="KW-1185">Reference proteome</keyword>
<evidence type="ECO:0000259" key="1">
    <source>
        <dbReference type="Pfam" id="PF01902"/>
    </source>
</evidence>
<dbReference type="Gene3D" id="3.90.1490.10">
    <property type="entry name" value="putative n-type atp pyrophosphatase, domain 2"/>
    <property type="match status" value="1"/>
</dbReference>
<protein>
    <recommendedName>
        <fullName evidence="1">Diphthamide synthase domain-containing protein</fullName>
    </recommendedName>
</protein>
<dbReference type="InterPro" id="IPR014729">
    <property type="entry name" value="Rossmann-like_a/b/a_fold"/>
</dbReference>
<evidence type="ECO:0000313" key="3">
    <source>
        <dbReference type="Proteomes" id="UP000070399"/>
    </source>
</evidence>
<dbReference type="FunFam" id="3.40.50.620:FF:000145">
    <property type="entry name" value="ATP-binding domain containing protein"/>
    <property type="match status" value="1"/>
</dbReference>
<dbReference type="PIRSF" id="PIRSF039123">
    <property type="entry name" value="Diphthamide_synthase"/>
    <property type="match status" value="1"/>
</dbReference>
<dbReference type="Proteomes" id="UP000070399">
    <property type="component" value="Unassembled WGS sequence"/>
</dbReference>
<dbReference type="InterPro" id="IPR005237">
    <property type="entry name" value="MJ0570"/>
</dbReference>
<comment type="caution">
    <text evidence="2">The sequence shown here is derived from an EMBL/GenBank/DDBJ whole genome shotgun (WGS) entry which is preliminary data.</text>
</comment>
<dbReference type="InterPro" id="IPR002761">
    <property type="entry name" value="Diphthami_syn_dom"/>
</dbReference>
<dbReference type="GO" id="GO:0017178">
    <property type="term" value="F:diphthine-ammonia ligase activity"/>
    <property type="evidence" value="ECO:0007669"/>
    <property type="project" value="TreeGrafter"/>
</dbReference>
<dbReference type="EMBL" id="LHYO01000021">
    <property type="protein sequence ID" value="KXB09071.1"/>
    <property type="molecule type" value="Genomic_DNA"/>
</dbReference>
<dbReference type="GO" id="GO:0017183">
    <property type="term" value="P:protein histidyl modification to diphthamide"/>
    <property type="evidence" value="ECO:0007669"/>
    <property type="project" value="TreeGrafter"/>
</dbReference>
<dbReference type="NCBIfam" id="TIGR03679">
    <property type="entry name" value="arCOG00187"/>
    <property type="match status" value="1"/>
</dbReference>
<organism evidence="2 3">
    <name type="scientific">candidate division MSBL1 archaeon SCGC-AAA833F18</name>
    <dbReference type="NCBI Taxonomy" id="1698257"/>
    <lineage>
        <taxon>Archaea</taxon>
        <taxon>Methanobacteriati</taxon>
        <taxon>Methanobacteriota</taxon>
        <taxon>candidate division MSBL1</taxon>
    </lineage>
</organism>
<accession>A0A133VRM7</accession>
<dbReference type="NCBIfam" id="TIGR00289">
    <property type="entry name" value="TIGR00289 family protein"/>
    <property type="match status" value="1"/>
</dbReference>
<dbReference type="NCBIfam" id="TIGR00290">
    <property type="entry name" value="MJ0570_dom"/>
    <property type="match status" value="1"/>
</dbReference>
<dbReference type="AlphaFoldDB" id="A0A133VRM7"/>
<dbReference type="InterPro" id="IPR030662">
    <property type="entry name" value="DPH6/MJ0570"/>
</dbReference>
<dbReference type="Pfam" id="PF01902">
    <property type="entry name" value="Diphthami_syn_2"/>
    <property type="match status" value="1"/>
</dbReference>
<evidence type="ECO:0000313" key="2">
    <source>
        <dbReference type="EMBL" id="KXB09071.1"/>
    </source>
</evidence>
<dbReference type="CDD" id="cd01994">
    <property type="entry name" value="AANH_PF0828-like"/>
    <property type="match status" value="1"/>
</dbReference>
<dbReference type="InterPro" id="IPR022427">
    <property type="entry name" value="MJ0570_ATP-bd"/>
</dbReference>
<proteinExistence type="predicted"/>
<dbReference type="Gene3D" id="3.40.50.620">
    <property type="entry name" value="HUPs"/>
    <property type="match status" value="1"/>
</dbReference>
<reference evidence="2 3" key="1">
    <citation type="journal article" date="2016" name="Sci. Rep.">
        <title>Metabolic traits of an uncultured archaeal lineage -MSBL1- from brine pools of the Red Sea.</title>
        <authorList>
            <person name="Mwirichia R."/>
            <person name="Alam I."/>
            <person name="Rashid M."/>
            <person name="Vinu M."/>
            <person name="Ba-Alawi W."/>
            <person name="Anthony Kamau A."/>
            <person name="Kamanda Ngugi D."/>
            <person name="Goker M."/>
            <person name="Klenk H.P."/>
            <person name="Bajic V."/>
            <person name="Stingl U."/>
        </authorList>
    </citation>
    <scope>NUCLEOTIDE SEQUENCE [LARGE SCALE GENOMIC DNA]</scope>
    <source>
        <strain evidence="2">SCGC-AAA833F18</strain>
    </source>
</reference>
<dbReference type="SUPFAM" id="SSF52402">
    <property type="entry name" value="Adenine nucleotide alpha hydrolases-like"/>
    <property type="match status" value="1"/>
</dbReference>
<dbReference type="PANTHER" id="PTHR12196">
    <property type="entry name" value="DOMAIN OF UNKNOWN FUNCTION 71 DUF71 -CONTAINING PROTEIN"/>
    <property type="match status" value="1"/>
</dbReference>
<dbReference type="PANTHER" id="PTHR12196:SF2">
    <property type="entry name" value="DIPHTHINE--AMMONIA LIGASE"/>
    <property type="match status" value="1"/>
</dbReference>
<gene>
    <name evidence="2" type="ORF">AKJ35_01440</name>
</gene>
<feature type="domain" description="Diphthamide synthase" evidence="1">
    <location>
        <begin position="1"/>
        <end position="219"/>
    </location>
</feature>
<dbReference type="PATRIC" id="fig|1698257.3.peg.176"/>
<sequence>MRLAALCSGGKDSSYALWLASKESHEIAWLVTMIPEREDSWMFHYPNIHLMDLFAECSDLPLIKGETKGVKEQEVGDLKANLSELEIDGVISGAVASTYQKERIEQVCKELGLTSITPLWNQNLLGLLQDMLESGFEVIITSASAEGLNEEWLGRRIDNECIQDLKELHEDFGINPAGEGGEYETLVLDAPFFKKRINLIKTRKIWKIDSGRLLVEKAETLEKA</sequence>
<name>A0A133VRM7_9EURY</name>